<keyword evidence="4" id="KW-1185">Reference proteome</keyword>
<accession>A0A427YB26</accession>
<evidence type="ECO:0000256" key="2">
    <source>
        <dbReference type="SAM" id="Phobius"/>
    </source>
</evidence>
<feature type="region of interest" description="Disordered" evidence="1">
    <location>
        <begin position="92"/>
        <end position="118"/>
    </location>
</feature>
<feature type="compositionally biased region" description="Basic residues" evidence="1">
    <location>
        <begin position="109"/>
        <end position="118"/>
    </location>
</feature>
<dbReference type="GeneID" id="39585392"/>
<dbReference type="AlphaFoldDB" id="A0A427YB26"/>
<dbReference type="OrthoDB" id="2505950at2759"/>
<keyword evidence="2" id="KW-0472">Membrane</keyword>
<reference evidence="3 4" key="1">
    <citation type="submission" date="2018-11" db="EMBL/GenBank/DDBJ databases">
        <title>Genome sequence of Apiotrichum porosum DSM 27194.</title>
        <authorList>
            <person name="Aliyu H."/>
            <person name="Gorte O."/>
            <person name="Ochsenreither K."/>
        </authorList>
    </citation>
    <scope>NUCLEOTIDE SEQUENCE [LARGE SCALE GENOMIC DNA]</scope>
    <source>
        <strain evidence="3 4">DSM 27194</strain>
    </source>
</reference>
<evidence type="ECO:0000313" key="3">
    <source>
        <dbReference type="EMBL" id="RSH88313.1"/>
    </source>
</evidence>
<organism evidence="3 4">
    <name type="scientific">Apiotrichum porosum</name>
    <dbReference type="NCBI Taxonomy" id="105984"/>
    <lineage>
        <taxon>Eukaryota</taxon>
        <taxon>Fungi</taxon>
        <taxon>Dikarya</taxon>
        <taxon>Basidiomycota</taxon>
        <taxon>Agaricomycotina</taxon>
        <taxon>Tremellomycetes</taxon>
        <taxon>Trichosporonales</taxon>
        <taxon>Trichosporonaceae</taxon>
        <taxon>Apiotrichum</taxon>
    </lineage>
</organism>
<gene>
    <name evidence="3" type="ORF">EHS24_000849</name>
</gene>
<name>A0A427YB26_9TREE</name>
<evidence type="ECO:0000313" key="4">
    <source>
        <dbReference type="Proteomes" id="UP000279236"/>
    </source>
</evidence>
<dbReference type="RefSeq" id="XP_028480521.1">
    <property type="nucleotide sequence ID" value="XM_028616664.1"/>
</dbReference>
<comment type="caution">
    <text evidence="3">The sequence shown here is derived from an EMBL/GenBank/DDBJ whole genome shotgun (WGS) entry which is preliminary data.</text>
</comment>
<protein>
    <submittedName>
        <fullName evidence="3">Uncharacterized protein</fullName>
    </submittedName>
</protein>
<feature type="transmembrane region" description="Helical" evidence="2">
    <location>
        <begin position="6"/>
        <end position="27"/>
    </location>
</feature>
<keyword evidence="2" id="KW-0812">Transmembrane</keyword>
<evidence type="ECO:0000256" key="1">
    <source>
        <dbReference type="SAM" id="MobiDB-lite"/>
    </source>
</evidence>
<proteinExistence type="predicted"/>
<dbReference type="Proteomes" id="UP000279236">
    <property type="component" value="Unassembled WGS sequence"/>
</dbReference>
<dbReference type="EMBL" id="RSCE01000001">
    <property type="protein sequence ID" value="RSH88313.1"/>
    <property type="molecule type" value="Genomic_DNA"/>
</dbReference>
<keyword evidence="2" id="KW-1133">Transmembrane helix</keyword>
<sequence>MSDTGAVSSGVVLVLFLAIVYAVILAARKVNASTDKATASLGSKGVTYEDGTIKVKTSMAPVSREQQVKASADAANAAARHVLDHKEAFSVGGGDAAASASGVDTPTRGFRRTKKLAD</sequence>